<dbReference type="EMBL" id="CM043026">
    <property type="protein sequence ID" value="KAI4590999.1"/>
    <property type="molecule type" value="Genomic_DNA"/>
</dbReference>
<evidence type="ECO:0000313" key="1">
    <source>
        <dbReference type="EMBL" id="KAI4590999.1"/>
    </source>
</evidence>
<accession>A0ACB9VMQ9</accession>
<organism evidence="1 2">
    <name type="scientific">Ovis ammon polii x Ovis aries</name>
    <dbReference type="NCBI Taxonomy" id="2918886"/>
    <lineage>
        <taxon>Eukaryota</taxon>
        <taxon>Metazoa</taxon>
        <taxon>Chordata</taxon>
        <taxon>Craniata</taxon>
        <taxon>Vertebrata</taxon>
        <taxon>Euteleostomi</taxon>
        <taxon>Mammalia</taxon>
        <taxon>Eutheria</taxon>
        <taxon>Laurasiatheria</taxon>
        <taxon>Artiodactyla</taxon>
        <taxon>Ruminantia</taxon>
        <taxon>Pecora</taxon>
        <taxon>Bovidae</taxon>
        <taxon>Caprinae</taxon>
        <taxon>Ovis</taxon>
    </lineage>
</organism>
<keyword evidence="2" id="KW-1185">Reference proteome</keyword>
<name>A0ACB9VMQ9_9CETA</name>
<evidence type="ECO:0000313" key="2">
    <source>
        <dbReference type="Proteomes" id="UP001057279"/>
    </source>
</evidence>
<gene>
    <name evidence="1" type="ORF">MJG53_002048</name>
</gene>
<comment type="caution">
    <text evidence="1">The sequence shown here is derived from an EMBL/GenBank/DDBJ whole genome shotgun (WGS) entry which is preliminary data.</text>
</comment>
<sequence>MQHYGVNGYSLHAMNSLSAMYNLHQQAAQQAQHAPDYRPSVHALTLAERLAGKGRCGDGGCRVEERSGGQGSVWKVKAEGSTGNEAQEDPGHSWHREMSCKICVRIQTTRVSQGPGPRSCPVPYFTFP</sequence>
<proteinExistence type="predicted"/>
<reference evidence="1" key="1">
    <citation type="submission" date="2022-03" db="EMBL/GenBank/DDBJ databases">
        <title>Genomic analyses of argali, domestic sheep and their hybrids provide insights into chromosomal evolution, heterosis and genetic basis of agronomic traits.</title>
        <authorList>
            <person name="Li M."/>
        </authorList>
    </citation>
    <scope>NUCLEOTIDE SEQUENCE</scope>
    <source>
        <strain evidence="1">F1 hybrid</strain>
    </source>
</reference>
<protein>
    <submittedName>
        <fullName evidence="1">Uncharacterized protein</fullName>
    </submittedName>
</protein>
<dbReference type="Proteomes" id="UP001057279">
    <property type="component" value="Linkage Group LG01"/>
</dbReference>